<dbReference type="SUPFAM" id="SSF53474">
    <property type="entry name" value="alpha/beta-Hydrolases"/>
    <property type="match status" value="1"/>
</dbReference>
<sequence>QWMVVNKTSWLLPKKPAAQEGHTDPLDQDVGVLDLESSAAEDGAHGSRLAWSKAFDSYEERRQQMGLGSTSAAKATSAPVMRRLLEGGFETVPLSLLIQMGTVFSTGGLRARGEDGERYLDLLGEVDTPALVIAGGVDPVIPPSVVKDTAARMGKGEYVCFGKECPEDDQACVLHDDGMDLELEEEPNYFSHYDLLVGKRAPDEVFPLIVSFLDEHNE</sequence>
<evidence type="ECO:0000313" key="1">
    <source>
        <dbReference type="EMBL" id="KAK3256295.1"/>
    </source>
</evidence>
<dbReference type="EMBL" id="LGRX02021794">
    <property type="protein sequence ID" value="KAK3256295.1"/>
    <property type="molecule type" value="Genomic_DNA"/>
</dbReference>
<reference evidence="1 2" key="1">
    <citation type="journal article" date="2015" name="Genome Biol. Evol.">
        <title>Comparative Genomics of a Bacterivorous Green Alga Reveals Evolutionary Causalities and Consequences of Phago-Mixotrophic Mode of Nutrition.</title>
        <authorList>
            <person name="Burns J.A."/>
            <person name="Paasch A."/>
            <person name="Narechania A."/>
            <person name="Kim E."/>
        </authorList>
    </citation>
    <scope>NUCLEOTIDE SEQUENCE [LARGE SCALE GENOMIC DNA]</scope>
    <source>
        <strain evidence="1 2">PLY_AMNH</strain>
    </source>
</reference>
<proteinExistence type="predicted"/>
<name>A0AAE0KQ25_9CHLO</name>
<comment type="caution">
    <text evidence="1">The sequence shown here is derived from an EMBL/GenBank/DDBJ whole genome shotgun (WGS) entry which is preliminary data.</text>
</comment>
<gene>
    <name evidence="1" type="ORF">CYMTET_34562</name>
</gene>
<protein>
    <submittedName>
        <fullName evidence="1">Uncharacterized protein</fullName>
    </submittedName>
</protein>
<dbReference type="InterPro" id="IPR029058">
    <property type="entry name" value="AB_hydrolase_fold"/>
</dbReference>
<feature type="non-terminal residue" evidence="1">
    <location>
        <position position="1"/>
    </location>
</feature>
<dbReference type="Proteomes" id="UP001190700">
    <property type="component" value="Unassembled WGS sequence"/>
</dbReference>
<dbReference type="AlphaFoldDB" id="A0AAE0KQ25"/>
<evidence type="ECO:0000313" key="2">
    <source>
        <dbReference type="Proteomes" id="UP001190700"/>
    </source>
</evidence>
<accession>A0AAE0KQ25</accession>
<dbReference type="Gene3D" id="3.40.50.1820">
    <property type="entry name" value="alpha/beta hydrolase"/>
    <property type="match status" value="1"/>
</dbReference>
<organism evidence="1 2">
    <name type="scientific">Cymbomonas tetramitiformis</name>
    <dbReference type="NCBI Taxonomy" id="36881"/>
    <lineage>
        <taxon>Eukaryota</taxon>
        <taxon>Viridiplantae</taxon>
        <taxon>Chlorophyta</taxon>
        <taxon>Pyramimonadophyceae</taxon>
        <taxon>Pyramimonadales</taxon>
        <taxon>Pyramimonadaceae</taxon>
        <taxon>Cymbomonas</taxon>
    </lineage>
</organism>
<keyword evidence="2" id="KW-1185">Reference proteome</keyword>